<name>A0A3D8Y2X6_9BACT</name>
<sequence length="189" mass="21952">MDDLITYLQQFGQLTESEQAEIRLRARENRISKGIYLSEAGKVAGKICFVTQGVFRVCYYNKTGDDFTRYFIYENRFVADINSFIDEIPAAEYIEAITDAVVLEFTKEDYIHLAGTVRNWDEIFKKIFYSVLENKMRAASNMLVQDAQTRYLHFLEHYPGLANRIPQTMLASYLGITPTSLSRIRKTIR</sequence>
<dbReference type="EMBL" id="QNUL01000041">
    <property type="protein sequence ID" value="REA56140.1"/>
    <property type="molecule type" value="Genomic_DNA"/>
</dbReference>
<dbReference type="CDD" id="cd00038">
    <property type="entry name" value="CAP_ED"/>
    <property type="match status" value="1"/>
</dbReference>
<dbReference type="InterPro" id="IPR000595">
    <property type="entry name" value="cNMP-bd_dom"/>
</dbReference>
<dbReference type="Proteomes" id="UP000256373">
    <property type="component" value="Unassembled WGS sequence"/>
</dbReference>
<feature type="domain" description="Cyclic nucleotide-binding" evidence="1">
    <location>
        <begin position="30"/>
        <end position="112"/>
    </location>
</feature>
<evidence type="ECO:0000313" key="2">
    <source>
        <dbReference type="EMBL" id="REA56140.1"/>
    </source>
</evidence>
<dbReference type="Gene3D" id="2.60.120.10">
    <property type="entry name" value="Jelly Rolls"/>
    <property type="match status" value="1"/>
</dbReference>
<dbReference type="AlphaFoldDB" id="A0A3D8Y2X6"/>
<evidence type="ECO:0000313" key="3">
    <source>
        <dbReference type="Proteomes" id="UP000256373"/>
    </source>
</evidence>
<dbReference type="InterPro" id="IPR018490">
    <property type="entry name" value="cNMP-bd_dom_sf"/>
</dbReference>
<gene>
    <name evidence="2" type="ORF">DSL64_27335</name>
</gene>
<protein>
    <submittedName>
        <fullName evidence="2">Crp/Fnr family transcriptional regulator</fullName>
    </submittedName>
</protein>
<organism evidence="2 3">
    <name type="scientific">Dyadobacter luteus</name>
    <dbReference type="NCBI Taxonomy" id="2259619"/>
    <lineage>
        <taxon>Bacteria</taxon>
        <taxon>Pseudomonadati</taxon>
        <taxon>Bacteroidota</taxon>
        <taxon>Cytophagia</taxon>
        <taxon>Cytophagales</taxon>
        <taxon>Spirosomataceae</taxon>
        <taxon>Dyadobacter</taxon>
    </lineage>
</organism>
<comment type="caution">
    <text evidence="2">The sequence shown here is derived from an EMBL/GenBank/DDBJ whole genome shotgun (WGS) entry which is preliminary data.</text>
</comment>
<dbReference type="SUPFAM" id="SSF51206">
    <property type="entry name" value="cAMP-binding domain-like"/>
    <property type="match status" value="1"/>
</dbReference>
<dbReference type="RefSeq" id="WP_115834148.1">
    <property type="nucleotide sequence ID" value="NZ_QNUL01000041.1"/>
</dbReference>
<dbReference type="Pfam" id="PF00027">
    <property type="entry name" value="cNMP_binding"/>
    <property type="match status" value="1"/>
</dbReference>
<keyword evidence="3" id="KW-1185">Reference proteome</keyword>
<reference evidence="2 3" key="1">
    <citation type="submission" date="2018-07" db="EMBL/GenBank/DDBJ databases">
        <title>Dyadobacter roseus sp. nov., isolated from rose rhizosphere soil.</title>
        <authorList>
            <person name="Chen L."/>
        </authorList>
    </citation>
    <scope>NUCLEOTIDE SEQUENCE [LARGE SCALE GENOMIC DNA]</scope>
    <source>
        <strain evidence="2 3">RS19</strain>
    </source>
</reference>
<proteinExistence type="predicted"/>
<accession>A0A3D8Y2X6</accession>
<evidence type="ECO:0000259" key="1">
    <source>
        <dbReference type="Pfam" id="PF00027"/>
    </source>
</evidence>
<dbReference type="OrthoDB" id="758145at2"/>
<dbReference type="InterPro" id="IPR014710">
    <property type="entry name" value="RmlC-like_jellyroll"/>
</dbReference>